<dbReference type="EMBL" id="CP071872">
    <property type="protein sequence ID" value="UNM16644.1"/>
    <property type="molecule type" value="Genomic_DNA"/>
</dbReference>
<dbReference type="SUPFAM" id="SSF143212">
    <property type="entry name" value="Rv2632c-like"/>
    <property type="match status" value="1"/>
</dbReference>
<evidence type="ECO:0000313" key="3">
    <source>
        <dbReference type="Proteomes" id="UP000828924"/>
    </source>
</evidence>
<proteinExistence type="predicted"/>
<dbReference type="Pfam" id="PF08962">
    <property type="entry name" value="Rv2632c-like"/>
    <property type="match status" value="1"/>
</dbReference>
<gene>
    <name evidence="2" type="ORF">J4032_21300</name>
</gene>
<organism evidence="2 3">
    <name type="scientific">Streptomyces formicae</name>
    <dbReference type="NCBI Taxonomy" id="1616117"/>
    <lineage>
        <taxon>Bacteria</taxon>
        <taxon>Bacillati</taxon>
        <taxon>Actinomycetota</taxon>
        <taxon>Actinomycetes</taxon>
        <taxon>Kitasatosporales</taxon>
        <taxon>Streptomycetaceae</taxon>
        <taxon>Streptomyces</taxon>
    </lineage>
</organism>
<evidence type="ECO:0000256" key="1">
    <source>
        <dbReference type="SAM" id="MobiDB-lite"/>
    </source>
</evidence>
<reference evidence="2 3" key="1">
    <citation type="submission" date="2021-03" db="EMBL/GenBank/DDBJ databases">
        <title>Complete genome of Streptomyces formicae strain 1H-GS9 (DSM 100524).</title>
        <authorList>
            <person name="Atanasov K.E."/>
            <person name="Altabella T."/>
            <person name="Ferrer A."/>
        </authorList>
    </citation>
    <scope>NUCLEOTIDE SEQUENCE [LARGE SCALE GENOMIC DNA]</scope>
    <source>
        <strain evidence="2 3">1H-GS9</strain>
    </source>
</reference>
<keyword evidence="3" id="KW-1185">Reference proteome</keyword>
<name>A0ABY3WYT9_9ACTN</name>
<dbReference type="InterPro" id="IPR015057">
    <property type="entry name" value="Rv2632c-like"/>
</dbReference>
<dbReference type="InterPro" id="IPR038070">
    <property type="entry name" value="Rv2632c-like_sf"/>
</dbReference>
<sequence length="86" mass="9215">MRLYLFEEHRTTKARVVLDTGTTGLTGHGVAHCNPADEDVPEIGDELSASRALHDLGRQLTTAADGDMEAAQTTQQWTPGVTRGAP</sequence>
<feature type="region of interest" description="Disordered" evidence="1">
    <location>
        <begin position="65"/>
        <end position="86"/>
    </location>
</feature>
<evidence type="ECO:0000313" key="2">
    <source>
        <dbReference type="EMBL" id="UNM16644.1"/>
    </source>
</evidence>
<dbReference type="Proteomes" id="UP000828924">
    <property type="component" value="Chromosome"/>
</dbReference>
<dbReference type="Gene3D" id="3.30.160.240">
    <property type="entry name" value="Rv1738"/>
    <property type="match status" value="1"/>
</dbReference>
<protein>
    <submittedName>
        <fullName evidence="2">DUF1876 family protein</fullName>
    </submittedName>
</protein>
<accession>A0ABY3WYT9</accession>
<dbReference type="RefSeq" id="WP_242339425.1">
    <property type="nucleotide sequence ID" value="NZ_CP071872.1"/>
</dbReference>